<comment type="caution">
    <text evidence="1">The sequence shown here is derived from an EMBL/GenBank/DDBJ whole genome shotgun (WGS) entry which is preliminary data.</text>
</comment>
<proteinExistence type="predicted"/>
<organism evidence="1 2">
    <name type="scientific">Rotaria sordida</name>
    <dbReference type="NCBI Taxonomy" id="392033"/>
    <lineage>
        <taxon>Eukaryota</taxon>
        <taxon>Metazoa</taxon>
        <taxon>Spiralia</taxon>
        <taxon>Gnathifera</taxon>
        <taxon>Rotifera</taxon>
        <taxon>Eurotatoria</taxon>
        <taxon>Bdelloidea</taxon>
        <taxon>Philodinida</taxon>
        <taxon>Philodinidae</taxon>
        <taxon>Rotaria</taxon>
    </lineage>
</organism>
<protein>
    <submittedName>
        <fullName evidence="1">Uncharacterized protein</fullName>
    </submittedName>
</protein>
<evidence type="ECO:0000313" key="2">
    <source>
        <dbReference type="Proteomes" id="UP000663889"/>
    </source>
</evidence>
<dbReference type="SUPFAM" id="SSF48726">
    <property type="entry name" value="Immunoglobulin"/>
    <property type="match status" value="1"/>
</dbReference>
<dbReference type="InterPro" id="IPR013783">
    <property type="entry name" value="Ig-like_fold"/>
</dbReference>
<feature type="non-terminal residue" evidence="1">
    <location>
        <position position="1"/>
    </location>
</feature>
<dbReference type="Gene3D" id="2.60.40.10">
    <property type="entry name" value="Immunoglobulins"/>
    <property type="match status" value="1"/>
</dbReference>
<gene>
    <name evidence="1" type="ORF">SEV965_LOCUS40068</name>
</gene>
<dbReference type="Proteomes" id="UP000663889">
    <property type="component" value="Unassembled WGS sequence"/>
</dbReference>
<evidence type="ECO:0000313" key="1">
    <source>
        <dbReference type="EMBL" id="CAF1588355.1"/>
    </source>
</evidence>
<sequence length="69" mass="7354">LTIKNITTKHAGSITVKAENTVGTAEETANINIRSAPILLKPLTDTEVITNNDATFICAFQSSPQANIQ</sequence>
<reference evidence="1" key="1">
    <citation type="submission" date="2021-02" db="EMBL/GenBank/DDBJ databases">
        <authorList>
            <person name="Nowell W R."/>
        </authorList>
    </citation>
    <scope>NUCLEOTIDE SEQUENCE</scope>
</reference>
<dbReference type="EMBL" id="CAJNOU010021764">
    <property type="protein sequence ID" value="CAF1588355.1"/>
    <property type="molecule type" value="Genomic_DNA"/>
</dbReference>
<dbReference type="InterPro" id="IPR036179">
    <property type="entry name" value="Ig-like_dom_sf"/>
</dbReference>
<accession>A0A815ZXB4</accession>
<dbReference type="AlphaFoldDB" id="A0A815ZXB4"/>
<name>A0A815ZXB4_9BILA</name>